<sequence>MFYLIQKDGCVHITKRSAVNTELEIKSYLAPCICSNLPTFRTF</sequence>
<reference evidence="1" key="2">
    <citation type="journal article" date="2015" name="Fish Shellfish Immunol.">
        <title>Early steps in the European eel (Anguilla anguilla)-Vibrio vulnificus interaction in the gills: Role of the RtxA13 toxin.</title>
        <authorList>
            <person name="Callol A."/>
            <person name="Pajuelo D."/>
            <person name="Ebbesson L."/>
            <person name="Teles M."/>
            <person name="MacKenzie S."/>
            <person name="Amaro C."/>
        </authorList>
    </citation>
    <scope>NUCLEOTIDE SEQUENCE</scope>
</reference>
<organism evidence="1">
    <name type="scientific">Anguilla anguilla</name>
    <name type="common">European freshwater eel</name>
    <name type="synonym">Muraena anguilla</name>
    <dbReference type="NCBI Taxonomy" id="7936"/>
    <lineage>
        <taxon>Eukaryota</taxon>
        <taxon>Metazoa</taxon>
        <taxon>Chordata</taxon>
        <taxon>Craniata</taxon>
        <taxon>Vertebrata</taxon>
        <taxon>Euteleostomi</taxon>
        <taxon>Actinopterygii</taxon>
        <taxon>Neopterygii</taxon>
        <taxon>Teleostei</taxon>
        <taxon>Anguilliformes</taxon>
        <taxon>Anguillidae</taxon>
        <taxon>Anguilla</taxon>
    </lineage>
</organism>
<protein>
    <submittedName>
        <fullName evidence="1">Uncharacterized protein</fullName>
    </submittedName>
</protein>
<name>A0A0E9W4C7_ANGAN</name>
<dbReference type="EMBL" id="GBXM01024254">
    <property type="protein sequence ID" value="JAH84323.1"/>
    <property type="molecule type" value="Transcribed_RNA"/>
</dbReference>
<proteinExistence type="predicted"/>
<dbReference type="AlphaFoldDB" id="A0A0E9W4C7"/>
<evidence type="ECO:0000313" key="1">
    <source>
        <dbReference type="EMBL" id="JAH84323.1"/>
    </source>
</evidence>
<accession>A0A0E9W4C7</accession>
<reference evidence="1" key="1">
    <citation type="submission" date="2014-11" db="EMBL/GenBank/DDBJ databases">
        <authorList>
            <person name="Amaro Gonzalez C."/>
        </authorList>
    </citation>
    <scope>NUCLEOTIDE SEQUENCE</scope>
</reference>